<name>A0A1X7ABA5_9RHOB</name>
<gene>
    <name evidence="1" type="ORF">PSM7751_04177</name>
</gene>
<dbReference type="Proteomes" id="UP000193963">
    <property type="component" value="Unassembled WGS sequence"/>
</dbReference>
<dbReference type="EMBL" id="FWFN01000013">
    <property type="protein sequence ID" value="SLN74643.1"/>
    <property type="molecule type" value="Genomic_DNA"/>
</dbReference>
<proteinExistence type="predicted"/>
<accession>A0A1X7ABA5</accession>
<sequence>MPDKQHPPSPRDVAIRKGFRPEIVTEMRSRGFLDWLPTSGPGKKHPMQPDEEQALETFLDLMSAGMKPAKAGRIAYAFFGSQDDAFRYGIGFGIWIEIPKAKPPAA</sequence>
<protein>
    <submittedName>
        <fullName evidence="1">Uncharacterized protein</fullName>
    </submittedName>
</protein>
<dbReference type="AlphaFoldDB" id="A0A1X7ABA5"/>
<keyword evidence="2" id="KW-1185">Reference proteome</keyword>
<organism evidence="1 2">
    <name type="scientific">Pseudooceanicola marinus</name>
    <dbReference type="NCBI Taxonomy" id="396013"/>
    <lineage>
        <taxon>Bacteria</taxon>
        <taxon>Pseudomonadati</taxon>
        <taxon>Pseudomonadota</taxon>
        <taxon>Alphaproteobacteria</taxon>
        <taxon>Rhodobacterales</taxon>
        <taxon>Paracoccaceae</taxon>
        <taxon>Pseudooceanicola</taxon>
    </lineage>
</organism>
<reference evidence="1 2" key="1">
    <citation type="submission" date="2017-03" db="EMBL/GenBank/DDBJ databases">
        <authorList>
            <person name="Afonso C.L."/>
            <person name="Miller P.J."/>
            <person name="Scott M.A."/>
            <person name="Spackman E."/>
            <person name="Goraichik I."/>
            <person name="Dimitrov K.M."/>
            <person name="Suarez D.L."/>
            <person name="Swayne D.E."/>
        </authorList>
    </citation>
    <scope>NUCLEOTIDE SEQUENCE [LARGE SCALE GENOMIC DNA]</scope>
    <source>
        <strain evidence="1 2">CECT 7751</strain>
    </source>
</reference>
<dbReference type="RefSeq" id="WP_143515671.1">
    <property type="nucleotide sequence ID" value="NZ_FWFN01000013.1"/>
</dbReference>
<evidence type="ECO:0000313" key="2">
    <source>
        <dbReference type="Proteomes" id="UP000193963"/>
    </source>
</evidence>
<evidence type="ECO:0000313" key="1">
    <source>
        <dbReference type="EMBL" id="SLN74643.1"/>
    </source>
</evidence>